<sequence length="179" mass="18752">MLEGAPLLSGVEVVTVNEPDPPALVEVVKGNLIITAGGSDDEIEIDQEGLADGQVRVSQGGEGTVLDGFTGDLIVRLGGGDDQLTLKGLDIAGKLVIEGGAGDDWLEIEDVTVGRGAKLDFGMGYADADIAGMVIGGDFRFRARATHYPGDGTYDDYWLKLYDSRIDGNAVLSAGRGYF</sequence>
<feature type="non-terminal residue" evidence="1">
    <location>
        <position position="179"/>
    </location>
</feature>
<comment type="caution">
    <text evidence="1">The sequence shown here is derived from an EMBL/GenBank/DDBJ whole genome shotgun (WGS) entry which is preliminary data.</text>
</comment>
<name>A0A0F9BGX0_9ZZZZ</name>
<protein>
    <submittedName>
        <fullName evidence="1">Uncharacterized protein</fullName>
    </submittedName>
</protein>
<gene>
    <name evidence="1" type="ORF">LCGC14_2448460</name>
</gene>
<organism evidence="1">
    <name type="scientific">marine sediment metagenome</name>
    <dbReference type="NCBI Taxonomy" id="412755"/>
    <lineage>
        <taxon>unclassified sequences</taxon>
        <taxon>metagenomes</taxon>
        <taxon>ecological metagenomes</taxon>
    </lineage>
</organism>
<proteinExistence type="predicted"/>
<dbReference type="EMBL" id="LAZR01037841">
    <property type="protein sequence ID" value="KKL21139.1"/>
    <property type="molecule type" value="Genomic_DNA"/>
</dbReference>
<dbReference type="AlphaFoldDB" id="A0A0F9BGX0"/>
<evidence type="ECO:0000313" key="1">
    <source>
        <dbReference type="EMBL" id="KKL21139.1"/>
    </source>
</evidence>
<reference evidence="1" key="1">
    <citation type="journal article" date="2015" name="Nature">
        <title>Complex archaea that bridge the gap between prokaryotes and eukaryotes.</title>
        <authorList>
            <person name="Spang A."/>
            <person name="Saw J.H."/>
            <person name="Jorgensen S.L."/>
            <person name="Zaremba-Niedzwiedzka K."/>
            <person name="Martijn J."/>
            <person name="Lind A.E."/>
            <person name="van Eijk R."/>
            <person name="Schleper C."/>
            <person name="Guy L."/>
            <person name="Ettema T.J."/>
        </authorList>
    </citation>
    <scope>NUCLEOTIDE SEQUENCE</scope>
</reference>
<accession>A0A0F9BGX0</accession>